<evidence type="ECO:0000313" key="3">
    <source>
        <dbReference type="Proteomes" id="UP000240638"/>
    </source>
</evidence>
<dbReference type="SUPFAM" id="SSF55729">
    <property type="entry name" value="Acyl-CoA N-acyltransferases (Nat)"/>
    <property type="match status" value="1"/>
</dbReference>
<dbReference type="Gene3D" id="3.40.630.30">
    <property type="match status" value="1"/>
</dbReference>
<evidence type="ECO:0000313" key="2">
    <source>
        <dbReference type="EMBL" id="PTB20154.1"/>
    </source>
</evidence>
<feature type="region of interest" description="Disordered" evidence="1">
    <location>
        <begin position="251"/>
        <end position="273"/>
    </location>
</feature>
<proteinExistence type="predicted"/>
<dbReference type="EMBL" id="PYUC01000006">
    <property type="protein sequence ID" value="PTB20154.1"/>
    <property type="molecule type" value="Genomic_DNA"/>
</dbReference>
<comment type="caution">
    <text evidence="2">The sequence shown here is derived from an EMBL/GenBank/DDBJ whole genome shotgun (WGS) entry which is preliminary data.</text>
</comment>
<dbReference type="Proteomes" id="UP000240638">
    <property type="component" value="Unassembled WGS sequence"/>
</dbReference>
<name>A0A2T3XUG6_9BURK</name>
<protein>
    <recommendedName>
        <fullName evidence="4">GNAT family N-acetyltransferase</fullName>
    </recommendedName>
</protein>
<gene>
    <name evidence="2" type="ORF">C9I57_13715</name>
</gene>
<sequence>MERLDNTHEVVKLSSLIDDKPESAIGELRPNVERLPFTIRIVHDESDLEKAVGLRKAAYGRHIPELGTQMIAEDSDRAMGTTVLLAESKFDRAPLGTIRVQTNDRAPLAVEHSVTLPDWCGSGRLAEATRLSVVNGGGGRMVKTALFKALFLLCEQKHINWLIVTARSPIDREYEMIQFKDVLEHRQYIPMAHVGGLPHRVMALQFGIGRQRWKEARHPLYRFVFETHHPDIDLRDAKCSTLSPDTVRFDEHAVNGESGGEERTDRRYDPRYD</sequence>
<dbReference type="AlphaFoldDB" id="A0A2T3XUG6"/>
<dbReference type="RefSeq" id="WP_107151221.1">
    <property type="nucleotide sequence ID" value="NZ_PYUC01000006.1"/>
</dbReference>
<reference evidence="2 3" key="1">
    <citation type="submission" date="2018-03" db="EMBL/GenBank/DDBJ databases">
        <title>Whole genome analyses suggest that Burkholderia sensu lato contains two further novel genera in the rhizoxinica-symbiotica group Mycetohabitans gen. nov., and Trinickia gen. nov.: implications for the evolution of diazotrophy and nodulation in the Burkholderiaceae.</title>
        <authorList>
            <person name="Estrada De Los Santos P."/>
            <person name="Palmer M."/>
            <person name="Chavez-Ramirez B."/>
            <person name="Steenkamp E.T."/>
            <person name="Hirsch A.M."/>
            <person name="Manyaka P."/>
            <person name="Maluk M."/>
            <person name="Lafos M."/>
            <person name="Crook M."/>
            <person name="Gross E."/>
            <person name="Simon M.F."/>
            <person name="Bueno Dos Reis Junior F."/>
            <person name="Poole P.S."/>
            <person name="Venter S.N."/>
            <person name="James E.K."/>
        </authorList>
    </citation>
    <scope>NUCLEOTIDE SEQUENCE [LARGE SCALE GENOMIC DNA]</scope>
    <source>
        <strain evidence="2 3">JPY-366</strain>
    </source>
</reference>
<evidence type="ECO:0000256" key="1">
    <source>
        <dbReference type="SAM" id="MobiDB-lite"/>
    </source>
</evidence>
<evidence type="ECO:0008006" key="4">
    <source>
        <dbReference type="Google" id="ProtNLM"/>
    </source>
</evidence>
<organism evidence="2 3">
    <name type="scientific">Trinickia symbiotica</name>
    <dbReference type="NCBI Taxonomy" id="863227"/>
    <lineage>
        <taxon>Bacteria</taxon>
        <taxon>Pseudomonadati</taxon>
        <taxon>Pseudomonadota</taxon>
        <taxon>Betaproteobacteria</taxon>
        <taxon>Burkholderiales</taxon>
        <taxon>Burkholderiaceae</taxon>
        <taxon>Trinickia</taxon>
    </lineage>
</organism>
<accession>A0A2T3XUG6</accession>
<dbReference type="InterPro" id="IPR016181">
    <property type="entry name" value="Acyl_CoA_acyltransferase"/>
</dbReference>